<dbReference type="InterPro" id="IPR056385">
    <property type="entry name" value="UBL_AVO1/Sin1"/>
</dbReference>
<keyword evidence="7" id="KW-1185">Reference proteome</keyword>
<dbReference type="Pfam" id="PF16978">
    <property type="entry name" value="CRIM"/>
    <property type="match status" value="1"/>
</dbReference>
<dbReference type="STRING" id="1076872.G8ZTY6"/>
<proteinExistence type="inferred from homology"/>
<feature type="compositionally biased region" description="Basic and acidic residues" evidence="2">
    <location>
        <begin position="106"/>
        <end position="136"/>
    </location>
</feature>
<evidence type="ECO:0000259" key="4">
    <source>
        <dbReference type="Pfam" id="PF16979"/>
    </source>
</evidence>
<evidence type="ECO:0000259" key="3">
    <source>
        <dbReference type="Pfam" id="PF16978"/>
    </source>
</evidence>
<dbReference type="GO" id="GO:0005886">
    <property type="term" value="C:plasma membrane"/>
    <property type="evidence" value="ECO:0007669"/>
    <property type="project" value="EnsemblFungi"/>
</dbReference>
<feature type="compositionally biased region" description="Basic and acidic residues" evidence="2">
    <location>
        <begin position="190"/>
        <end position="199"/>
    </location>
</feature>
<protein>
    <submittedName>
        <fullName evidence="6">Uncharacterized protein</fullName>
    </submittedName>
</protein>
<feature type="compositionally biased region" description="Polar residues" evidence="2">
    <location>
        <begin position="285"/>
        <end position="294"/>
    </location>
</feature>
<evidence type="ECO:0000256" key="1">
    <source>
        <dbReference type="ARBA" id="ARBA00009407"/>
    </source>
</evidence>
<dbReference type="GO" id="GO:0030950">
    <property type="term" value="P:establishment or maintenance of actin cytoskeleton polarity"/>
    <property type="evidence" value="ECO:0007669"/>
    <property type="project" value="EnsemblFungi"/>
</dbReference>
<dbReference type="AlphaFoldDB" id="G8ZTY6"/>
<dbReference type="GO" id="GO:0001558">
    <property type="term" value="P:regulation of cell growth"/>
    <property type="evidence" value="ECO:0007669"/>
    <property type="project" value="EnsemblFungi"/>
</dbReference>
<dbReference type="Gene3D" id="3.10.20.90">
    <property type="entry name" value="Phosphatidylinositol 3-kinase Catalytic Subunit, Chain A, domain 1"/>
    <property type="match status" value="1"/>
</dbReference>
<dbReference type="PANTHER" id="PTHR13335">
    <property type="entry name" value="TARGET OF RAPAMYCIN COMPLEX 2 SUBUNIT MAPKAP1"/>
    <property type="match status" value="1"/>
</dbReference>
<organism evidence="6 7">
    <name type="scientific">Torulaspora delbrueckii</name>
    <name type="common">Yeast</name>
    <name type="synonym">Candida colliculosa</name>
    <dbReference type="NCBI Taxonomy" id="4950"/>
    <lineage>
        <taxon>Eukaryota</taxon>
        <taxon>Fungi</taxon>
        <taxon>Dikarya</taxon>
        <taxon>Ascomycota</taxon>
        <taxon>Saccharomycotina</taxon>
        <taxon>Saccharomycetes</taxon>
        <taxon>Saccharomycetales</taxon>
        <taxon>Saccharomycetaceae</taxon>
        <taxon>Torulaspora</taxon>
    </lineage>
</organism>
<comment type="similarity">
    <text evidence="1">Belongs to the SIN1 family.</text>
</comment>
<dbReference type="Pfam" id="PF16979">
    <property type="entry name" value="SIN1_PH"/>
    <property type="match status" value="1"/>
</dbReference>
<dbReference type="InterPro" id="IPR008828">
    <property type="entry name" value="Sin1/Avo1"/>
</dbReference>
<dbReference type="OrthoDB" id="241990at2759"/>
<dbReference type="InterPro" id="IPR031313">
    <property type="entry name" value="Sin1_PH_dom"/>
</dbReference>
<gene>
    <name evidence="6" type="primary">TDEL0D04960</name>
    <name evidence="6" type="ORF">TDEL_0D04960</name>
</gene>
<dbReference type="HOGENOM" id="CLU_008055_0_0_1"/>
<dbReference type="Gene3D" id="2.30.29.30">
    <property type="entry name" value="Pleckstrin-homology domain (PH domain)/Phosphotyrosine-binding domain (PTB)"/>
    <property type="match status" value="1"/>
</dbReference>
<evidence type="ECO:0000256" key="2">
    <source>
        <dbReference type="SAM" id="MobiDB-lite"/>
    </source>
</evidence>
<dbReference type="GO" id="GO:0005737">
    <property type="term" value="C:cytoplasm"/>
    <property type="evidence" value="ECO:0007669"/>
    <property type="project" value="EnsemblFungi"/>
</dbReference>
<dbReference type="EMBL" id="HE616745">
    <property type="protein sequence ID" value="CCE92080.1"/>
    <property type="molecule type" value="Genomic_DNA"/>
</dbReference>
<dbReference type="KEGG" id="tdl:TDEL_0D04960"/>
<dbReference type="eggNOG" id="KOG3739">
    <property type="taxonomic scope" value="Eukaryota"/>
</dbReference>
<dbReference type="Proteomes" id="UP000005627">
    <property type="component" value="Chromosome 4"/>
</dbReference>
<feature type="compositionally biased region" description="Acidic residues" evidence="2">
    <location>
        <begin position="221"/>
        <end position="240"/>
    </location>
</feature>
<feature type="region of interest" description="Disordered" evidence="2">
    <location>
        <begin position="506"/>
        <end position="561"/>
    </location>
</feature>
<feature type="domain" description="SIN1-type PH" evidence="4">
    <location>
        <begin position="996"/>
        <end position="1098"/>
    </location>
</feature>
<feature type="compositionally biased region" description="Polar residues" evidence="2">
    <location>
        <begin position="241"/>
        <end position="260"/>
    </location>
</feature>
<feature type="compositionally biased region" description="Polar residues" evidence="2">
    <location>
        <begin position="139"/>
        <end position="153"/>
    </location>
</feature>
<sequence>MDTVICINKLRAQFLFDCPEKEQMKRIIKPYIPQPENDISSKDNGTCLDEKVEMLFTTPGGHNILPELESPPISENYMEDYVSTGRLMAKDKHLARSRGHLGGQARENEKVDKVEDRLSPEVDKNDPSPKDSRTVDAHSISSAPLSVQSATDYTSKKDSGASQLSMKGAELEDPKKKNGRKLPFSRIFKGKRDSSDSHQKTPMKAKSDHRKKSSFDMKFDYDDDIEEDDDEDEDEDEEGENLQSQFFQIDSGSSKSSQANGVAEGENHVNRKSSSGSLGFHGASSHANGTSATVANARKSHFPQNMIPRTSLLDGGKNGSLRSDRLIKTNGPEDPVSINGKKDIADVDDYSSDLDSYINEQDLDRLNLDGDLPTNDGDISSQRKSDMLDSADGTEDTRMVLSHNTASDSGSSYGRSLLDSDLDGDDFGKHNSLAIESASLLDDSDIQPDTVSHSIPMTLDEYGIYHGQDDSTLNNVFDKAVMDIKSTKPQLRERRSSGHLIPHSISSRRYSTSSNLGGRIKGHMRSSSATSNESSRLKGDLTKKHGTGNDTRQSKLTLPGICRSGSGHKVSSIHIQKVTDFSKPETGESLLSSLFNRKKHSSNDDLDVLEYFSFVSGNKVPKNEATTLRVYIQASRTYHQEPFEANVRNSATIFEAIGFILYLFSTKFKPDNLDEDGLTQGEIQDPNKFCLKIVDEDGQPFEDDFGKLGRKKTIQTLSDNEVVLCKVGSAEQKRNEEETPLPFDTSGEIIGNNHQNTALNQFSYYKPILGNDTDKEGVDSSKVVEAKVFLHPCNNRKFNYTTVKVLVTSSLNDILVRYCKMKGIDPNEYVLKAPEKMIALNLNDTVMGLDGQYEVEVVSKKDARELKLEKSRPDIGKPNLPTIQSTGLTPLTLEPTSAYLGPQNAEKAAAVPITKESRPTIKTKRLGSKNKLILTTQNSGASNISGSTSNGFFKNKNSSKTSLHGSYYTPDHLTPNGGGISAGGGSTNYQDLFSGAYHKYKVWRRQQMSLMNKHERALALDGDYIYIVPPEKHLHWHENVKTKSIHISQVILVRKSKRVPEYFKLFIQRGQHDIKRYYFEAVSPEECTEIVSRIQNSLVAYKMNHK</sequence>
<evidence type="ECO:0000313" key="7">
    <source>
        <dbReference type="Proteomes" id="UP000005627"/>
    </source>
</evidence>
<reference evidence="6 7" key="1">
    <citation type="journal article" date="2011" name="Proc. Natl. Acad. Sci. U.S.A.">
        <title>Evolutionary erosion of yeast sex chromosomes by mating-type switching accidents.</title>
        <authorList>
            <person name="Gordon J.L."/>
            <person name="Armisen D."/>
            <person name="Proux-Wera E."/>
            <person name="Oheigeartaigh S.S."/>
            <person name="Byrne K.P."/>
            <person name="Wolfe K.H."/>
        </authorList>
    </citation>
    <scope>NUCLEOTIDE SEQUENCE [LARGE SCALE GENOMIC DNA]</scope>
    <source>
        <strain evidence="7">ATCC 10662 / CBS 1146 / NBRC 0425 / NCYC 2629 / NRRL Y-866</strain>
    </source>
</reference>
<feature type="region of interest" description="Disordered" evidence="2">
    <location>
        <begin position="96"/>
        <end position="343"/>
    </location>
</feature>
<dbReference type="RefSeq" id="XP_003681291.1">
    <property type="nucleotide sequence ID" value="XM_003681243.1"/>
</dbReference>
<dbReference type="GO" id="GO:0060090">
    <property type="term" value="F:molecular adaptor activity"/>
    <property type="evidence" value="ECO:0007669"/>
    <property type="project" value="EnsemblFungi"/>
</dbReference>
<dbReference type="Pfam" id="PF23164">
    <property type="entry name" value="UBL_AVO1"/>
    <property type="match status" value="1"/>
</dbReference>
<dbReference type="GO" id="GO:0038203">
    <property type="term" value="P:TORC2 signaling"/>
    <property type="evidence" value="ECO:0007669"/>
    <property type="project" value="TreeGrafter"/>
</dbReference>
<dbReference type="PANTHER" id="PTHR13335:SF1">
    <property type="entry name" value="TARGET OF RAPAMYCIN COMPLEX 2 SUBUNIT MAPKAP1"/>
    <property type="match status" value="1"/>
</dbReference>
<dbReference type="GeneID" id="11502514"/>
<dbReference type="InParanoid" id="G8ZTY6"/>
<dbReference type="InterPro" id="IPR011993">
    <property type="entry name" value="PH-like_dom_sf"/>
</dbReference>
<dbReference type="GO" id="GO:0005546">
    <property type="term" value="F:phosphatidylinositol-4,5-bisphosphate binding"/>
    <property type="evidence" value="ECO:0007669"/>
    <property type="project" value="EnsemblFungi"/>
</dbReference>
<feature type="region of interest" description="Disordered" evidence="2">
    <location>
        <begin position="365"/>
        <end position="397"/>
    </location>
</feature>
<accession>G8ZTY6</accession>
<feature type="domain" description="CRIM" evidence="3">
    <location>
        <begin position="588"/>
        <end position="736"/>
    </location>
</feature>
<name>G8ZTY6_TORDE</name>
<evidence type="ECO:0000313" key="6">
    <source>
        <dbReference type="EMBL" id="CCE92080.1"/>
    </source>
</evidence>
<dbReference type="GO" id="GO:0031932">
    <property type="term" value="C:TORC2 complex"/>
    <property type="evidence" value="ECO:0007669"/>
    <property type="project" value="EnsemblFungi"/>
</dbReference>
<dbReference type="InterPro" id="IPR031567">
    <property type="entry name" value="CRIM_dom"/>
</dbReference>
<dbReference type="FunCoup" id="G8ZTY6">
    <property type="interactions" value="285"/>
</dbReference>
<feature type="domain" description="AVO1/Sin1 ubiquitin-like" evidence="5">
    <location>
        <begin position="782"/>
        <end position="870"/>
    </location>
</feature>
<evidence type="ECO:0000259" key="5">
    <source>
        <dbReference type="Pfam" id="PF23164"/>
    </source>
</evidence>
<feature type="compositionally biased region" description="Basic residues" evidence="2">
    <location>
        <begin position="201"/>
        <end position="212"/>
    </location>
</feature>